<evidence type="ECO:0000256" key="1">
    <source>
        <dbReference type="ARBA" id="ARBA00003279"/>
    </source>
</evidence>
<keyword evidence="5 8" id="KW-0812">Transmembrane</keyword>
<evidence type="ECO:0000313" key="11">
    <source>
        <dbReference type="EMBL" id="QEW25872.1"/>
    </source>
</evidence>
<dbReference type="GO" id="GO:0022857">
    <property type="term" value="F:transmembrane transporter activity"/>
    <property type="evidence" value="ECO:0007669"/>
    <property type="project" value="InterPro"/>
</dbReference>
<keyword evidence="12" id="KW-1185">Reference proteome</keyword>
<reference evidence="10 12" key="1">
    <citation type="submission" date="2015-04" db="EMBL/GenBank/DDBJ databases">
        <title>The draft genome sequence of Roseovarius indicus B108T.</title>
        <authorList>
            <person name="Li G."/>
            <person name="Lai Q."/>
            <person name="Shao Z."/>
            <person name="Yan P."/>
        </authorList>
    </citation>
    <scope>NUCLEOTIDE SEQUENCE [LARGE SCALE GENOMIC DNA]</scope>
    <source>
        <strain evidence="10 12">B108</strain>
    </source>
</reference>
<dbReference type="EMBL" id="CP031598">
    <property type="protein sequence ID" value="QEW25872.1"/>
    <property type="molecule type" value="Genomic_DNA"/>
</dbReference>
<feature type="transmembrane region" description="Helical" evidence="8">
    <location>
        <begin position="218"/>
        <end position="239"/>
    </location>
</feature>
<dbReference type="InterPro" id="IPR011701">
    <property type="entry name" value="MFS"/>
</dbReference>
<dbReference type="PROSITE" id="PS50850">
    <property type="entry name" value="MFS"/>
    <property type="match status" value="1"/>
</dbReference>
<evidence type="ECO:0000256" key="4">
    <source>
        <dbReference type="ARBA" id="ARBA00022448"/>
    </source>
</evidence>
<dbReference type="InterPro" id="IPR036259">
    <property type="entry name" value="MFS_trans_sf"/>
</dbReference>
<evidence type="ECO:0000259" key="9">
    <source>
        <dbReference type="PROSITE" id="PS50850"/>
    </source>
</evidence>
<gene>
    <name evidence="11" type="primary">tetA</name>
    <name evidence="11" type="ORF">RIdsm_01662</name>
    <name evidence="10" type="ORF">XM52_05785</name>
</gene>
<dbReference type="InterPro" id="IPR005829">
    <property type="entry name" value="Sugar_transporter_CS"/>
</dbReference>
<dbReference type="PANTHER" id="PTHR23504:SF15">
    <property type="entry name" value="MAJOR FACILITATOR SUPERFAMILY (MFS) PROFILE DOMAIN-CONTAINING PROTEIN"/>
    <property type="match status" value="1"/>
</dbReference>
<organism evidence="10 12">
    <name type="scientific">Roseovarius indicus</name>
    <dbReference type="NCBI Taxonomy" id="540747"/>
    <lineage>
        <taxon>Bacteria</taxon>
        <taxon>Pseudomonadati</taxon>
        <taxon>Pseudomonadota</taxon>
        <taxon>Alphaproteobacteria</taxon>
        <taxon>Rhodobacterales</taxon>
        <taxon>Roseobacteraceae</taxon>
        <taxon>Roseovarius</taxon>
    </lineage>
</organism>
<protein>
    <submittedName>
        <fullName evidence="10">MFS transporter</fullName>
    </submittedName>
    <submittedName>
        <fullName evidence="11">Tetracycline resistance protein, class C</fullName>
    </submittedName>
</protein>
<dbReference type="PRINTS" id="PR01035">
    <property type="entry name" value="TCRTETA"/>
</dbReference>
<dbReference type="AlphaFoldDB" id="A0A0T5PDD3"/>
<evidence type="ECO:0000256" key="2">
    <source>
        <dbReference type="ARBA" id="ARBA00004141"/>
    </source>
</evidence>
<dbReference type="InterPro" id="IPR001958">
    <property type="entry name" value="Tet-R_TetA/multi-R_MdtG-like"/>
</dbReference>
<feature type="transmembrane region" description="Helical" evidence="8">
    <location>
        <begin position="7"/>
        <end position="32"/>
    </location>
</feature>
<comment type="function">
    <text evidence="1">Resistance to tetracycline by an active tetracycline efflux. This is an energy-dependent process that decreases the accumulation of the antibiotic in whole cells. This protein functions as a metal-tetracycline/H(+) antiporter.</text>
</comment>
<keyword evidence="6 8" id="KW-1133">Transmembrane helix</keyword>
<dbReference type="KEGG" id="rid:RIdsm_01662"/>
<dbReference type="PROSITE" id="PS00216">
    <property type="entry name" value="SUGAR_TRANSPORT_1"/>
    <property type="match status" value="1"/>
</dbReference>
<comment type="subcellular location">
    <subcellularLocation>
        <location evidence="2">Membrane</location>
        <topology evidence="2">Multi-pass membrane protein</topology>
    </subcellularLocation>
</comment>
<dbReference type="Proteomes" id="UP000051401">
    <property type="component" value="Unassembled WGS sequence"/>
</dbReference>
<comment type="similarity">
    <text evidence="3">Belongs to the major facilitator superfamily. TCR/Tet family.</text>
</comment>
<evidence type="ECO:0000256" key="7">
    <source>
        <dbReference type="ARBA" id="ARBA00023136"/>
    </source>
</evidence>
<feature type="transmembrane region" description="Helical" evidence="8">
    <location>
        <begin position="306"/>
        <end position="327"/>
    </location>
</feature>
<sequence>MRRRLPTIFILMTVMIDAMGIGLILPVMPALILEVEGGSLARAALWGGVLSTAFAVMQFLFGPVMGNLSDRFGRRPVLLISLFVMAIDYVVMALAGSIWLLLLGRIVGGITGATHSTASAFMADISPPEKRGAGFGMVSAAFGLGFVLGPVIGGVLGDLGTRAPFHAAAALAFANFLFGLVILPETVTPDKRRPFIWRRANPFGAARQIRALPGMGRLLTVLLLYQLATHVYPAIWAYFTQARFGWDPRMIGLSLAVFGISMAVVQGGVIRLALSRLGELRTVVLGFGFSILAFPVLAFITNGPLALILTPVAAMAAMAVPALQAMMSQQTPDDAQGELQGILTSVNALAMILSPLLMTGVFAAATMPGGAIYLPGAPFLAALLLTLAALVLFLTTRRPVSAP</sequence>
<dbReference type="Proteomes" id="UP000325785">
    <property type="component" value="Chromosome"/>
</dbReference>
<keyword evidence="4" id="KW-0813">Transport</keyword>
<dbReference type="RefSeq" id="WP_057814135.1">
    <property type="nucleotide sequence ID" value="NZ_CP031598.1"/>
</dbReference>
<feature type="transmembrane region" description="Helical" evidence="8">
    <location>
        <begin position="135"/>
        <end position="157"/>
    </location>
</feature>
<dbReference type="Pfam" id="PF07690">
    <property type="entry name" value="MFS_1"/>
    <property type="match status" value="1"/>
</dbReference>
<feature type="transmembrane region" description="Helical" evidence="8">
    <location>
        <begin position="44"/>
        <end position="65"/>
    </location>
</feature>
<feature type="transmembrane region" description="Helical" evidence="8">
    <location>
        <begin position="282"/>
        <end position="300"/>
    </location>
</feature>
<feature type="domain" description="Major facilitator superfamily (MFS) profile" evidence="9">
    <location>
        <begin position="6"/>
        <end position="400"/>
    </location>
</feature>
<feature type="transmembrane region" description="Helical" evidence="8">
    <location>
        <begin position="163"/>
        <end position="183"/>
    </location>
</feature>
<evidence type="ECO:0000256" key="5">
    <source>
        <dbReference type="ARBA" id="ARBA00022692"/>
    </source>
</evidence>
<dbReference type="PANTHER" id="PTHR23504">
    <property type="entry name" value="MAJOR FACILITATOR SUPERFAMILY DOMAIN-CONTAINING PROTEIN 10"/>
    <property type="match status" value="1"/>
</dbReference>
<evidence type="ECO:0000256" key="8">
    <source>
        <dbReference type="SAM" id="Phobius"/>
    </source>
</evidence>
<feature type="transmembrane region" description="Helical" evidence="8">
    <location>
        <begin position="339"/>
        <end position="365"/>
    </location>
</feature>
<feature type="transmembrane region" description="Helical" evidence="8">
    <location>
        <begin position="371"/>
        <end position="394"/>
    </location>
</feature>
<dbReference type="SUPFAM" id="SSF103473">
    <property type="entry name" value="MFS general substrate transporter"/>
    <property type="match status" value="1"/>
</dbReference>
<proteinExistence type="inferred from homology"/>
<evidence type="ECO:0000256" key="3">
    <source>
        <dbReference type="ARBA" id="ARBA00007520"/>
    </source>
</evidence>
<dbReference type="GO" id="GO:0016020">
    <property type="term" value="C:membrane"/>
    <property type="evidence" value="ECO:0007669"/>
    <property type="project" value="UniProtKB-SubCell"/>
</dbReference>
<evidence type="ECO:0000313" key="10">
    <source>
        <dbReference type="EMBL" id="KRS19168.1"/>
    </source>
</evidence>
<evidence type="ECO:0000256" key="6">
    <source>
        <dbReference type="ARBA" id="ARBA00022989"/>
    </source>
</evidence>
<dbReference type="PATRIC" id="fig|540747.5.peg.2740"/>
<reference evidence="11 13" key="2">
    <citation type="submission" date="2018-08" db="EMBL/GenBank/DDBJ databases">
        <title>Genetic Globetrotter - A new plasmid hitch-hiking vast phylogenetic and geographic distances.</title>
        <authorList>
            <person name="Vollmers J."/>
            <person name="Petersen J."/>
        </authorList>
    </citation>
    <scope>NUCLEOTIDE SEQUENCE [LARGE SCALE GENOMIC DNA]</scope>
    <source>
        <strain evidence="11 13">DSM 26383</strain>
    </source>
</reference>
<feature type="transmembrane region" description="Helical" evidence="8">
    <location>
        <begin position="77"/>
        <end position="100"/>
    </location>
</feature>
<keyword evidence="7 8" id="KW-0472">Membrane</keyword>
<evidence type="ECO:0000313" key="12">
    <source>
        <dbReference type="Proteomes" id="UP000051401"/>
    </source>
</evidence>
<dbReference type="InterPro" id="IPR020846">
    <property type="entry name" value="MFS_dom"/>
</dbReference>
<evidence type="ECO:0000313" key="13">
    <source>
        <dbReference type="Proteomes" id="UP000325785"/>
    </source>
</evidence>
<feature type="transmembrane region" description="Helical" evidence="8">
    <location>
        <begin position="251"/>
        <end position="270"/>
    </location>
</feature>
<dbReference type="STRING" id="540747.SAMN04488031_10375"/>
<dbReference type="CDD" id="cd17388">
    <property type="entry name" value="MFS_TetA"/>
    <property type="match status" value="1"/>
</dbReference>
<name>A0A0T5PDD3_9RHOB</name>
<dbReference type="EMBL" id="LAXI01000002">
    <property type="protein sequence ID" value="KRS19168.1"/>
    <property type="molecule type" value="Genomic_DNA"/>
</dbReference>
<dbReference type="Gene3D" id="1.20.1250.20">
    <property type="entry name" value="MFS general substrate transporter like domains"/>
    <property type="match status" value="1"/>
</dbReference>
<accession>A0A0T5PDD3</accession>